<dbReference type="GO" id="GO:0006355">
    <property type="term" value="P:regulation of DNA-templated transcription"/>
    <property type="evidence" value="ECO:0007669"/>
    <property type="project" value="InterPro"/>
</dbReference>
<dbReference type="AlphaFoldDB" id="A0A1U7HM43"/>
<proteinExistence type="predicted"/>
<evidence type="ECO:0000313" key="2">
    <source>
        <dbReference type="Proteomes" id="UP000185984"/>
    </source>
</evidence>
<comment type="caution">
    <text evidence="1">The sequence shown here is derived from an EMBL/GenBank/DDBJ whole genome shotgun (WGS) entry which is preliminary data.</text>
</comment>
<sequence length="74" mass="8691">MKAEVFDQRFDQGETITEFLDLSQARRPGHESRAVTIDFPEWMLDALDREARRLGVSRESIVKVWLAERLERVS</sequence>
<name>A0A1U7HM43_9CHRO</name>
<organism evidence="1 2">
    <name type="scientific">Chroogloeocystis siderophila 5.2 s.c.1</name>
    <dbReference type="NCBI Taxonomy" id="247279"/>
    <lineage>
        <taxon>Bacteria</taxon>
        <taxon>Bacillati</taxon>
        <taxon>Cyanobacteriota</taxon>
        <taxon>Cyanophyceae</taxon>
        <taxon>Oscillatoriophycideae</taxon>
        <taxon>Chroococcales</taxon>
        <taxon>Chroococcaceae</taxon>
        <taxon>Chroogloeocystis</taxon>
    </lineage>
</organism>
<dbReference type="Proteomes" id="UP000185984">
    <property type="component" value="Unassembled WGS sequence"/>
</dbReference>
<gene>
    <name evidence="1" type="ORF">NIES1031_15310</name>
</gene>
<keyword evidence="2" id="KW-1185">Reference proteome</keyword>
<accession>A0A1U7HM43</accession>
<dbReference type="NCBIfam" id="NF047399">
    <property type="entry name" value="BrnA_antitoxin_add"/>
    <property type="match status" value="1"/>
</dbReference>
<dbReference type="STRING" id="247279.NIES1031_15310"/>
<protein>
    <submittedName>
        <fullName evidence="1">CopG family transcriptional regulator</fullName>
    </submittedName>
</protein>
<dbReference type="OrthoDB" id="9798485at2"/>
<evidence type="ECO:0000313" key="1">
    <source>
        <dbReference type="EMBL" id="OKH24670.1"/>
    </source>
</evidence>
<dbReference type="RefSeq" id="WP_073550395.1">
    <property type="nucleotide sequence ID" value="NZ_CAWMVK010000004.1"/>
</dbReference>
<reference evidence="1 2" key="1">
    <citation type="submission" date="2016-11" db="EMBL/GenBank/DDBJ databases">
        <title>Draft Genome Sequences of Nine Cyanobacterial Strains from Diverse Habitats.</title>
        <authorList>
            <person name="Zhu T."/>
            <person name="Hou S."/>
            <person name="Lu X."/>
            <person name="Hess W.R."/>
        </authorList>
    </citation>
    <scope>NUCLEOTIDE SEQUENCE [LARGE SCALE GENOMIC DNA]</scope>
    <source>
        <strain evidence="1 2">5.2 s.c.1</strain>
    </source>
</reference>
<dbReference type="EMBL" id="MRCC01000012">
    <property type="protein sequence ID" value="OKH24670.1"/>
    <property type="molecule type" value="Genomic_DNA"/>
</dbReference>